<feature type="binding site" evidence="11">
    <location>
        <position position="170"/>
    </location>
    <ligand>
        <name>Fe(2+)</name>
        <dbReference type="ChEBI" id="CHEBI:29033"/>
        <note>for iron-dependent acireductone dioxygenase activity</note>
    </ligand>
</feature>
<dbReference type="SUPFAM" id="SSF51182">
    <property type="entry name" value="RmlC-like cupins"/>
    <property type="match status" value="1"/>
</dbReference>
<dbReference type="InterPro" id="IPR027496">
    <property type="entry name" value="ARD_euk"/>
</dbReference>
<keyword evidence="7 11" id="KW-0560">Oxidoreductase</keyword>
<dbReference type="GO" id="GO:0016151">
    <property type="term" value="F:nickel cation binding"/>
    <property type="evidence" value="ECO:0007669"/>
    <property type="project" value="UniProtKB-UniRule"/>
</dbReference>
<comment type="subcellular location">
    <subcellularLocation>
        <location evidence="11">Cytoplasm</location>
    </subcellularLocation>
    <subcellularLocation>
        <location evidence="11">Nucleus</location>
    </subcellularLocation>
</comment>
<feature type="binding site" evidence="11">
    <location>
        <position position="170"/>
    </location>
    <ligand>
        <name>Ni(2+)</name>
        <dbReference type="ChEBI" id="CHEBI:49786"/>
        <note>for nickel-dependent acireductone dioxygenase activity</note>
    </ligand>
</feature>
<evidence type="ECO:0000256" key="6">
    <source>
        <dbReference type="ARBA" id="ARBA00022964"/>
    </source>
</evidence>
<name>A0A8H3CK73_9AGAM</name>
<dbReference type="InterPro" id="IPR004313">
    <property type="entry name" value="ARD"/>
</dbReference>
<feature type="binding site" evidence="11">
    <location>
        <position position="119"/>
    </location>
    <ligand>
        <name>Ni(2+)</name>
        <dbReference type="ChEBI" id="CHEBI:49786"/>
        <note>for nickel-dependent acireductone dioxygenase activity</note>
    </ligand>
</feature>
<dbReference type="PANTHER" id="PTHR23418:SF0">
    <property type="entry name" value="ACIREDUCTONE DIOXYGENASE"/>
    <property type="match status" value="1"/>
</dbReference>
<dbReference type="GO" id="GO:0005737">
    <property type="term" value="C:cytoplasm"/>
    <property type="evidence" value="ECO:0007669"/>
    <property type="project" value="UniProtKB-SubCell"/>
</dbReference>
<evidence type="ECO:0000313" key="12">
    <source>
        <dbReference type="EMBL" id="CAE6488603.1"/>
    </source>
</evidence>
<comment type="cofactor">
    <cofactor evidence="11">
        <name>Fe(2+)</name>
        <dbReference type="ChEBI" id="CHEBI:29033"/>
    </cofactor>
    <cofactor evidence="11">
        <name>Ni(2+)</name>
        <dbReference type="ChEBI" id="CHEBI:49786"/>
    </cofactor>
    <text evidence="11">Binds either 1 Fe or Ni cation per monomer. Iron-binding promotes an acireductone dioxygenase reaction producing 2-keto-4-methylthiobutyrate, while nickel-binding promotes an acireductone dioxygenase reaction producing 3-(methylsulfanyl)propanoate.</text>
</comment>
<dbReference type="Pfam" id="PF03079">
    <property type="entry name" value="ARD"/>
    <property type="match status" value="1"/>
</dbReference>
<dbReference type="CDD" id="cd02232">
    <property type="entry name" value="cupin_ARD"/>
    <property type="match status" value="1"/>
</dbReference>
<comment type="pathway">
    <text evidence="11">Amino-acid biosynthesis; L-methionine biosynthesis via salvage pathway; L-methionine from S-methyl-5-thio-alpha-D-ribose 1-phosphate: step 5/6.</text>
</comment>
<evidence type="ECO:0000256" key="5">
    <source>
        <dbReference type="ARBA" id="ARBA00022723"/>
    </source>
</evidence>
<keyword evidence="10 11" id="KW-0539">Nucleus</keyword>
<dbReference type="GO" id="GO:0005506">
    <property type="term" value="F:iron ion binding"/>
    <property type="evidence" value="ECO:0007669"/>
    <property type="project" value="UniProtKB-UniRule"/>
</dbReference>
<comment type="caution">
    <text evidence="12">The sequence shown here is derived from an EMBL/GenBank/DDBJ whole genome shotgun (WGS) entry which is preliminary data.</text>
</comment>
<keyword evidence="2 11" id="KW-0963">Cytoplasm</keyword>
<evidence type="ECO:0000256" key="8">
    <source>
        <dbReference type="ARBA" id="ARBA00023004"/>
    </source>
</evidence>
<reference evidence="12" key="1">
    <citation type="submission" date="2021-01" db="EMBL/GenBank/DDBJ databases">
        <authorList>
            <person name="Kaushik A."/>
        </authorList>
    </citation>
    <scope>NUCLEOTIDE SEQUENCE</scope>
    <source>
        <strain evidence="12">Type strain: AG8-Rh-89/</strain>
    </source>
</reference>
<comment type="catalytic activity">
    <reaction evidence="1 11">
        <text>1,2-dihydroxy-5-(methylsulfanyl)pent-1-en-3-one + O2 = 4-methylsulfanyl-2-oxobutanoate + formate + 2 H(+)</text>
        <dbReference type="Rhea" id="RHEA:24504"/>
        <dbReference type="ChEBI" id="CHEBI:15378"/>
        <dbReference type="ChEBI" id="CHEBI:15379"/>
        <dbReference type="ChEBI" id="CHEBI:15740"/>
        <dbReference type="ChEBI" id="CHEBI:16723"/>
        <dbReference type="ChEBI" id="CHEBI:49252"/>
        <dbReference type="EC" id="1.13.11.54"/>
    </reaction>
</comment>
<dbReference type="Gene3D" id="2.60.120.10">
    <property type="entry name" value="Jelly Rolls"/>
    <property type="match status" value="1"/>
</dbReference>
<comment type="catalytic activity">
    <reaction evidence="11">
        <text>1,2-dihydroxy-5-(methylsulfanyl)pent-1-en-3-one + O2 = 3-(methylsulfanyl)propanoate + CO + formate + 2 H(+)</text>
        <dbReference type="Rhea" id="RHEA:14161"/>
        <dbReference type="ChEBI" id="CHEBI:15378"/>
        <dbReference type="ChEBI" id="CHEBI:15379"/>
        <dbReference type="ChEBI" id="CHEBI:15740"/>
        <dbReference type="ChEBI" id="CHEBI:17245"/>
        <dbReference type="ChEBI" id="CHEBI:49016"/>
        <dbReference type="ChEBI" id="CHEBI:49252"/>
        <dbReference type="EC" id="1.13.11.53"/>
    </reaction>
</comment>
<dbReference type="UniPathway" id="UPA00904">
    <property type="reaction ID" value="UER00878"/>
</dbReference>
<evidence type="ECO:0000313" key="13">
    <source>
        <dbReference type="Proteomes" id="UP000663850"/>
    </source>
</evidence>
<dbReference type="FunFam" id="2.60.120.10:FF:000079">
    <property type="entry name" value="1,2-dihydroxy-3-keto-5-methylthiopentene dioxygenase"/>
    <property type="match status" value="1"/>
</dbReference>
<dbReference type="Proteomes" id="UP000663850">
    <property type="component" value="Unassembled WGS sequence"/>
</dbReference>
<feature type="binding site" evidence="11">
    <location>
        <position position="119"/>
    </location>
    <ligand>
        <name>Fe(2+)</name>
        <dbReference type="ChEBI" id="CHEBI:29033"/>
        <note>for iron-dependent acireductone dioxygenase activity</note>
    </ligand>
</feature>
<dbReference type="InterPro" id="IPR011051">
    <property type="entry name" value="RmlC_Cupin_sf"/>
</dbReference>
<feature type="binding site" evidence="11">
    <location>
        <position position="121"/>
    </location>
    <ligand>
        <name>Ni(2+)</name>
        <dbReference type="ChEBI" id="CHEBI:49786"/>
        <note>for nickel-dependent acireductone dioxygenase activity</note>
    </ligand>
</feature>
<dbReference type="HAMAP" id="MF_03154">
    <property type="entry name" value="Salvage_MtnD_euk"/>
    <property type="match status" value="1"/>
</dbReference>
<dbReference type="AlphaFoldDB" id="A0A8H3CK73"/>
<dbReference type="InterPro" id="IPR014710">
    <property type="entry name" value="RmlC-like_jellyroll"/>
</dbReference>
<evidence type="ECO:0000256" key="7">
    <source>
        <dbReference type="ARBA" id="ARBA00023002"/>
    </source>
</evidence>
<dbReference type="EC" id="1.13.11.53" evidence="11"/>
<keyword evidence="3 11" id="KW-0533">Nickel</keyword>
<evidence type="ECO:0000256" key="3">
    <source>
        <dbReference type="ARBA" id="ARBA00022596"/>
    </source>
</evidence>
<feature type="binding site" evidence="11">
    <location>
        <position position="121"/>
    </location>
    <ligand>
        <name>Fe(2+)</name>
        <dbReference type="ChEBI" id="CHEBI:29033"/>
        <note>for iron-dependent acireductone dioxygenase activity</note>
    </ligand>
</feature>
<keyword evidence="9 11" id="KW-0486">Methionine biosynthesis</keyword>
<proteinExistence type="inferred from homology"/>
<gene>
    <name evidence="11" type="primary">ADI1</name>
    <name evidence="12" type="ORF">RDB_LOCUS82205</name>
</gene>
<organism evidence="12 13">
    <name type="scientific">Rhizoctonia solani</name>
    <dbReference type="NCBI Taxonomy" id="456999"/>
    <lineage>
        <taxon>Eukaryota</taxon>
        <taxon>Fungi</taxon>
        <taxon>Dikarya</taxon>
        <taxon>Basidiomycota</taxon>
        <taxon>Agaricomycotina</taxon>
        <taxon>Agaricomycetes</taxon>
        <taxon>Cantharellales</taxon>
        <taxon>Ceratobasidiaceae</taxon>
        <taxon>Rhizoctonia</taxon>
    </lineage>
</organism>
<dbReference type="GO" id="GO:0010308">
    <property type="term" value="F:acireductone dioxygenase (Ni2+-requiring) activity"/>
    <property type="evidence" value="ECO:0007669"/>
    <property type="project" value="UniProtKB-UniRule"/>
</dbReference>
<evidence type="ECO:0000256" key="4">
    <source>
        <dbReference type="ARBA" id="ARBA00022605"/>
    </source>
</evidence>
<comment type="function">
    <text evidence="11">Catalyzes 2 different reactions between oxygen and the acireductone 1,2-dihydroxy-3-keto-5-methylthiopentene (DHK-MTPene) depending upon the metal bound in the active site. Fe-containing acireductone dioxygenase (Fe-ARD) produces formate and 2-keto-4-methylthiobutyrate (KMTB), the alpha-ketoacid precursor of methionine in the methionine recycle pathway. Ni-containing acireductone dioxygenase (Ni-ARD) produces methylthiopropionate, carbon monoxide and formate, and does not lie on the methionine recycle pathway.</text>
</comment>
<dbReference type="GO" id="GO:0010309">
    <property type="term" value="F:acireductone dioxygenase [iron(II)-requiring] activity"/>
    <property type="evidence" value="ECO:0007669"/>
    <property type="project" value="UniProtKB-UniRule"/>
</dbReference>
<evidence type="ECO:0000256" key="9">
    <source>
        <dbReference type="ARBA" id="ARBA00023167"/>
    </source>
</evidence>
<feature type="binding site" evidence="11">
    <location>
        <position position="125"/>
    </location>
    <ligand>
        <name>Ni(2+)</name>
        <dbReference type="ChEBI" id="CHEBI:49786"/>
        <note>for nickel-dependent acireductone dioxygenase activity</note>
    </ligand>
</feature>
<keyword evidence="6 11" id="KW-0223">Dioxygenase</keyword>
<evidence type="ECO:0000256" key="10">
    <source>
        <dbReference type="ARBA" id="ARBA00023242"/>
    </source>
</evidence>
<accession>A0A8H3CK73</accession>
<keyword evidence="4 11" id="KW-0028">Amino-acid biosynthesis</keyword>
<evidence type="ECO:0000256" key="1">
    <source>
        <dbReference type="ARBA" id="ARBA00000428"/>
    </source>
</evidence>
<dbReference type="PANTHER" id="PTHR23418">
    <property type="entry name" value="ACIREDUCTONE DIOXYGENASE"/>
    <property type="match status" value="1"/>
</dbReference>
<evidence type="ECO:0000256" key="2">
    <source>
        <dbReference type="ARBA" id="ARBA00022490"/>
    </source>
</evidence>
<dbReference type="EC" id="1.13.11.54" evidence="11"/>
<keyword evidence="5 11" id="KW-0479">Metal-binding</keyword>
<comment type="similarity">
    <text evidence="11">Belongs to the acireductone dioxygenase (ARD) family.</text>
</comment>
<sequence>MLNAGRVAEAPKINQYNRVIWVRSFGVLSPLYDHHDMLAYIFDNLDSDQRLPHVTEPPLTISEAELKKLGVLYWRADDPEIVESVAKERGYKNRDTINVSRAGLGDLYESKIKGFFEEHMHEDEEIRYILDGTGYFDVRRTPDDLHPVEAWIRIAVEKGDLLVIPAGIYHRFTLDTNDYIKALRLFQDEPKWVPHNRSPLTDENLHRQNYLQELKV</sequence>
<protein>
    <recommendedName>
        <fullName evidence="11">Acireductone dioxygenase</fullName>
    </recommendedName>
    <alternativeName>
        <fullName evidence="11">Acireductone dioxygenase (Fe(2+)-requiring)</fullName>
        <shortName evidence="11">ARD'</shortName>
        <shortName evidence="11">Fe-ARD</shortName>
        <ecNumber evidence="11">1.13.11.54</ecNumber>
    </alternativeName>
    <alternativeName>
        <fullName evidence="11">Acireductone dioxygenase (Ni(2+)-requiring)</fullName>
        <shortName evidence="11">ARD</shortName>
        <shortName evidence="11">Ni-ARD</shortName>
        <ecNumber evidence="11">1.13.11.53</ecNumber>
    </alternativeName>
</protein>
<dbReference type="GO" id="GO:0005634">
    <property type="term" value="C:nucleus"/>
    <property type="evidence" value="ECO:0007669"/>
    <property type="project" value="UniProtKB-SubCell"/>
</dbReference>
<feature type="binding site" evidence="11">
    <location>
        <position position="125"/>
    </location>
    <ligand>
        <name>Fe(2+)</name>
        <dbReference type="ChEBI" id="CHEBI:29033"/>
        <note>for iron-dependent acireductone dioxygenase activity</note>
    </ligand>
</feature>
<keyword evidence="8 11" id="KW-0408">Iron</keyword>
<dbReference type="GO" id="GO:0019509">
    <property type="term" value="P:L-methionine salvage from methylthioadenosine"/>
    <property type="evidence" value="ECO:0007669"/>
    <property type="project" value="UniProtKB-UniRule"/>
</dbReference>
<dbReference type="EMBL" id="CAJMWZ010004349">
    <property type="protein sequence ID" value="CAE6488603.1"/>
    <property type="molecule type" value="Genomic_DNA"/>
</dbReference>
<evidence type="ECO:0000256" key="11">
    <source>
        <dbReference type="HAMAP-Rule" id="MF_03154"/>
    </source>
</evidence>